<comment type="caution">
    <text evidence="1">The sequence shown here is derived from an EMBL/GenBank/DDBJ whole genome shotgun (WGS) entry which is preliminary data.</text>
</comment>
<proteinExistence type="predicted"/>
<dbReference type="RefSeq" id="WP_328216822.1">
    <property type="nucleotide sequence ID" value="NZ_JARTLI010000002.1"/>
</dbReference>
<dbReference type="EMBL" id="JARTLI010000002">
    <property type="protein sequence ID" value="MED5050640.1"/>
    <property type="molecule type" value="Genomic_DNA"/>
</dbReference>
<name>A0ABD5IQT6_9BACL</name>
<dbReference type="Proteomes" id="UP001339962">
    <property type="component" value="Unassembled WGS sequence"/>
</dbReference>
<evidence type="ECO:0000313" key="1">
    <source>
        <dbReference type="EMBL" id="MED5050640.1"/>
    </source>
</evidence>
<protein>
    <submittedName>
        <fullName evidence="1">Uncharacterized protein</fullName>
    </submittedName>
</protein>
<dbReference type="AlphaFoldDB" id="A0ABD5IQT6"/>
<accession>A0ABD5IQT6</accession>
<sequence>MEILRIKENFDYKKLEELDYRFVPIEAGYVSKDLATIVLTHRLGQKRKILQYMDGEEKKVKHLKNVEELRRIGAVEEPVPEKKYKNKFKIKTIGNELIVFSRLRKLYGGHFDFDEDLDEYWYYTDVDKDILEKSNLVEIVEILDCESE</sequence>
<organism evidence="1 2">
    <name type="scientific">Anoxybacteroides rupiense</name>
    <dbReference type="NCBI Taxonomy" id="311460"/>
    <lineage>
        <taxon>Bacteria</taxon>
        <taxon>Bacillati</taxon>
        <taxon>Bacillota</taxon>
        <taxon>Bacilli</taxon>
        <taxon>Bacillales</taxon>
        <taxon>Anoxybacillaceae</taxon>
        <taxon>Anoxybacteroides</taxon>
    </lineage>
</organism>
<evidence type="ECO:0000313" key="2">
    <source>
        <dbReference type="Proteomes" id="UP001339962"/>
    </source>
</evidence>
<reference evidence="1 2" key="1">
    <citation type="submission" date="2023-03" db="EMBL/GenBank/DDBJ databases">
        <title>Bacillus Genome Sequencing.</title>
        <authorList>
            <person name="Dunlap C."/>
        </authorList>
    </citation>
    <scope>NUCLEOTIDE SEQUENCE [LARGE SCALE GENOMIC DNA]</scope>
    <source>
        <strain evidence="1 2">NRS-38</strain>
    </source>
</reference>
<gene>
    <name evidence="1" type="ORF">P9850_01985</name>
</gene>